<gene>
    <name evidence="6" type="ORF">SteCoe_8653</name>
</gene>
<dbReference type="EMBL" id="MPUH01000130">
    <property type="protein sequence ID" value="OMJ89265.1"/>
    <property type="molecule type" value="Genomic_DNA"/>
</dbReference>
<dbReference type="SUPFAM" id="SSF57850">
    <property type="entry name" value="RING/U-box"/>
    <property type="match status" value="1"/>
</dbReference>
<evidence type="ECO:0000256" key="2">
    <source>
        <dbReference type="ARBA" id="ARBA00022771"/>
    </source>
</evidence>
<keyword evidence="2 4" id="KW-0863">Zinc-finger</keyword>
<evidence type="ECO:0000259" key="5">
    <source>
        <dbReference type="PROSITE" id="PS50089"/>
    </source>
</evidence>
<feature type="domain" description="RING-type" evidence="5">
    <location>
        <begin position="208"/>
        <end position="253"/>
    </location>
</feature>
<accession>A0A1R2CJX9</accession>
<organism evidence="6 7">
    <name type="scientific">Stentor coeruleus</name>
    <dbReference type="NCBI Taxonomy" id="5963"/>
    <lineage>
        <taxon>Eukaryota</taxon>
        <taxon>Sar</taxon>
        <taxon>Alveolata</taxon>
        <taxon>Ciliophora</taxon>
        <taxon>Postciliodesmatophora</taxon>
        <taxon>Heterotrichea</taxon>
        <taxon>Heterotrichida</taxon>
        <taxon>Stentoridae</taxon>
        <taxon>Stentor</taxon>
    </lineage>
</organism>
<dbReference type="PROSITE" id="PS50089">
    <property type="entry name" value="ZF_RING_2"/>
    <property type="match status" value="1"/>
</dbReference>
<evidence type="ECO:0000256" key="4">
    <source>
        <dbReference type="PROSITE-ProRule" id="PRU00175"/>
    </source>
</evidence>
<proteinExistence type="predicted"/>
<dbReference type="PROSITE" id="PS00518">
    <property type="entry name" value="ZF_RING_1"/>
    <property type="match status" value="1"/>
</dbReference>
<dbReference type="GO" id="GO:0008270">
    <property type="term" value="F:zinc ion binding"/>
    <property type="evidence" value="ECO:0007669"/>
    <property type="project" value="UniProtKB-KW"/>
</dbReference>
<dbReference type="InterPro" id="IPR017907">
    <property type="entry name" value="Znf_RING_CS"/>
</dbReference>
<dbReference type="SMART" id="SM00184">
    <property type="entry name" value="RING"/>
    <property type="match status" value="2"/>
</dbReference>
<evidence type="ECO:0000256" key="1">
    <source>
        <dbReference type="ARBA" id="ARBA00022723"/>
    </source>
</evidence>
<evidence type="ECO:0000313" key="6">
    <source>
        <dbReference type="EMBL" id="OMJ89265.1"/>
    </source>
</evidence>
<dbReference type="InterPro" id="IPR001841">
    <property type="entry name" value="Znf_RING"/>
</dbReference>
<name>A0A1R2CJX9_9CILI</name>
<comment type="caution">
    <text evidence="6">The sequence shown here is derived from an EMBL/GenBank/DDBJ whole genome shotgun (WGS) entry which is preliminary data.</text>
</comment>
<keyword evidence="3" id="KW-0862">Zinc</keyword>
<keyword evidence="7" id="KW-1185">Reference proteome</keyword>
<evidence type="ECO:0000256" key="3">
    <source>
        <dbReference type="ARBA" id="ARBA00022833"/>
    </source>
</evidence>
<dbReference type="Proteomes" id="UP000187209">
    <property type="component" value="Unassembled WGS sequence"/>
</dbReference>
<dbReference type="AlphaFoldDB" id="A0A1R2CJX9"/>
<protein>
    <recommendedName>
        <fullName evidence="5">RING-type domain-containing protein</fullName>
    </recommendedName>
</protein>
<evidence type="ECO:0000313" key="7">
    <source>
        <dbReference type="Proteomes" id="UP000187209"/>
    </source>
</evidence>
<keyword evidence="1" id="KW-0479">Metal-binding</keyword>
<reference evidence="6 7" key="1">
    <citation type="submission" date="2016-11" db="EMBL/GenBank/DDBJ databases">
        <title>The macronuclear genome of Stentor coeruleus: a giant cell with tiny introns.</title>
        <authorList>
            <person name="Slabodnick M."/>
            <person name="Ruby J.G."/>
            <person name="Reiff S.B."/>
            <person name="Swart E.C."/>
            <person name="Gosai S."/>
            <person name="Prabakaran S."/>
            <person name="Witkowska E."/>
            <person name="Larue G.E."/>
            <person name="Fisher S."/>
            <person name="Freeman R.M."/>
            <person name="Gunawardena J."/>
            <person name="Chu W."/>
            <person name="Stover N.A."/>
            <person name="Gregory B.D."/>
            <person name="Nowacki M."/>
            <person name="Derisi J."/>
            <person name="Roy S.W."/>
            <person name="Marshall W.F."/>
            <person name="Sood P."/>
        </authorList>
    </citation>
    <scope>NUCLEOTIDE SEQUENCE [LARGE SCALE GENOMIC DNA]</scope>
    <source>
        <strain evidence="6">WM001</strain>
    </source>
</reference>
<sequence>MSLFNIDEMDLEIPCVKSKVPDNKSCFKISKVFCNKKTDRSKDIILIKLDISANKNLENNENEVIIPPQSSIKIIPKLISNFNIPKMPPDIPIHPVDEQKDLNQFTSINSSEISNSETPNGNVLPSKYQKNSFSKTKLVSNEESLQLSERLCKILTHQIELESEYQFSGAQKSLNELIGPVRKTYENILPQLQEKISKVLEILKKIKCSGCPSENMKIKLQCGHGYCKNCMLKMNYQINPNDHGDDLPYCPECGTQLSDKEYNEIHLQNTQPFVNNEIIYRKNKLTKTGFLKCIVCEKYKKHYFENTCYHMCRNCSSVKIRNDDWKCILCNFHYDEDILKAEAQCSKCLYNYYFVTGGMEDLHDDKGVFCFKCLEDLR</sequence>